<evidence type="ECO:0000313" key="3">
    <source>
        <dbReference type="Proteomes" id="UP001549307"/>
    </source>
</evidence>
<name>A0ABV2P5W2_9MICC</name>
<proteinExistence type="predicted"/>
<keyword evidence="3" id="KW-1185">Reference proteome</keyword>
<dbReference type="GeneID" id="92752865"/>
<sequence>MNQQHRLPWRRGTSTSASAGVVGLAATGSAGPVSAGLVSLAAAGSAVAHVVAAVSGPVGVMAWWMAAMGAACLSCVAPMAGFPVRRLRPCARQAALRAAGHLLVMSAVMILIHLVLLLGPGGLGSGGGHHGSVHSSTTPDHQSAMLTLIGVELLCLMAASAALRMARTPAPPRN</sequence>
<organism evidence="2 3">
    <name type="scientific">Arthrobacter bambusae</name>
    <dbReference type="NCBI Taxonomy" id="1338426"/>
    <lineage>
        <taxon>Bacteria</taxon>
        <taxon>Bacillati</taxon>
        <taxon>Actinomycetota</taxon>
        <taxon>Actinomycetes</taxon>
        <taxon>Micrococcales</taxon>
        <taxon>Micrococcaceae</taxon>
        <taxon>Arthrobacter</taxon>
    </lineage>
</organism>
<evidence type="ECO:0000313" key="2">
    <source>
        <dbReference type="EMBL" id="MET4540136.1"/>
    </source>
</evidence>
<feature type="transmembrane region" description="Helical" evidence="1">
    <location>
        <begin position="143"/>
        <end position="163"/>
    </location>
</feature>
<comment type="caution">
    <text evidence="2">The sequence shown here is derived from an EMBL/GenBank/DDBJ whole genome shotgun (WGS) entry which is preliminary data.</text>
</comment>
<keyword evidence="1" id="KW-0472">Membrane</keyword>
<evidence type="ECO:0000256" key="1">
    <source>
        <dbReference type="SAM" id="Phobius"/>
    </source>
</evidence>
<feature type="transmembrane region" description="Helical" evidence="1">
    <location>
        <begin position="102"/>
        <end position="123"/>
    </location>
</feature>
<dbReference type="EMBL" id="JBEPSN010000004">
    <property type="protein sequence ID" value="MET4540136.1"/>
    <property type="molecule type" value="Genomic_DNA"/>
</dbReference>
<keyword evidence="1" id="KW-0812">Transmembrane</keyword>
<reference evidence="2 3" key="1">
    <citation type="submission" date="2024-06" db="EMBL/GenBank/DDBJ databases">
        <title>Sorghum-associated microbial communities from plants grown in Nebraska, USA.</title>
        <authorList>
            <person name="Schachtman D."/>
        </authorList>
    </citation>
    <scope>NUCLEOTIDE SEQUENCE [LARGE SCALE GENOMIC DNA]</scope>
    <source>
        <strain evidence="2 3">3552</strain>
    </source>
</reference>
<dbReference type="RefSeq" id="WP_354228889.1">
    <property type="nucleotide sequence ID" value="NZ_JBEPSN010000004.1"/>
</dbReference>
<accession>A0ABV2P5W2</accession>
<feature type="transmembrane region" description="Helical" evidence="1">
    <location>
        <begin position="62"/>
        <end position="82"/>
    </location>
</feature>
<evidence type="ECO:0008006" key="4">
    <source>
        <dbReference type="Google" id="ProtNLM"/>
    </source>
</evidence>
<dbReference type="Proteomes" id="UP001549307">
    <property type="component" value="Unassembled WGS sequence"/>
</dbReference>
<gene>
    <name evidence="2" type="ORF">ABIE37_001917</name>
</gene>
<keyword evidence="1" id="KW-1133">Transmembrane helix</keyword>
<protein>
    <recommendedName>
        <fullName evidence="4">DUF5134 domain-containing protein</fullName>
    </recommendedName>
</protein>